<proteinExistence type="predicted"/>
<keyword evidence="1" id="KW-1133">Transmembrane helix</keyword>
<evidence type="ECO:0000256" key="1">
    <source>
        <dbReference type="SAM" id="Phobius"/>
    </source>
</evidence>
<evidence type="ECO:0008006" key="4">
    <source>
        <dbReference type="Google" id="ProtNLM"/>
    </source>
</evidence>
<reference evidence="2" key="1">
    <citation type="submission" date="2020-07" db="EMBL/GenBank/DDBJ databases">
        <title>Multicomponent nature underlies the extraordinary mechanical properties of spider dragline silk.</title>
        <authorList>
            <person name="Kono N."/>
            <person name="Nakamura H."/>
            <person name="Mori M."/>
            <person name="Yoshida Y."/>
            <person name="Ohtoshi R."/>
            <person name="Malay A.D."/>
            <person name="Moran D.A.P."/>
            <person name="Tomita M."/>
            <person name="Numata K."/>
            <person name="Arakawa K."/>
        </authorList>
    </citation>
    <scope>NUCLEOTIDE SEQUENCE</scope>
</reference>
<feature type="transmembrane region" description="Helical" evidence="1">
    <location>
        <begin position="74"/>
        <end position="92"/>
    </location>
</feature>
<keyword evidence="1" id="KW-0472">Membrane</keyword>
<name>A0A8X6IBV8_TRICU</name>
<dbReference type="OrthoDB" id="118951at2759"/>
<feature type="transmembrane region" description="Helical" evidence="1">
    <location>
        <begin position="113"/>
        <end position="131"/>
    </location>
</feature>
<feature type="transmembrane region" description="Helical" evidence="1">
    <location>
        <begin position="143"/>
        <end position="167"/>
    </location>
</feature>
<sequence>MDTLFTKPIPNLGAYLTGLGLGHYIWMRELSKKGSNSMLTLCFGWIGFAIFMWICFDVLYFSEESYLKHISYNGFSGILSSLALAWIFYICATKQWGLMKRFLSIKAFLPLSRLSYASYLINFIVLLHYLLSSTKQAEAFNFLSMFVILFYVTFWTYIISFTVSLFFEVPISRVLRWIHDY</sequence>
<dbReference type="EMBL" id="BMAO01003988">
    <property type="protein sequence ID" value="GFQ91487.1"/>
    <property type="molecule type" value="Genomic_DNA"/>
</dbReference>
<evidence type="ECO:0000313" key="2">
    <source>
        <dbReference type="EMBL" id="GFQ91487.1"/>
    </source>
</evidence>
<evidence type="ECO:0000313" key="3">
    <source>
        <dbReference type="Proteomes" id="UP000887116"/>
    </source>
</evidence>
<dbReference type="Proteomes" id="UP000887116">
    <property type="component" value="Unassembled WGS sequence"/>
</dbReference>
<feature type="transmembrane region" description="Helical" evidence="1">
    <location>
        <begin position="39"/>
        <end position="62"/>
    </location>
</feature>
<dbReference type="PANTHER" id="PTHR11161:SF72">
    <property type="entry name" value="FI21449P1"/>
    <property type="match status" value="1"/>
</dbReference>
<dbReference type="InterPro" id="IPR052728">
    <property type="entry name" value="O2_lipid_transport_reg"/>
</dbReference>
<comment type="caution">
    <text evidence="2">The sequence shown here is derived from an EMBL/GenBank/DDBJ whole genome shotgun (WGS) entry which is preliminary data.</text>
</comment>
<keyword evidence="3" id="KW-1185">Reference proteome</keyword>
<organism evidence="2 3">
    <name type="scientific">Trichonephila clavata</name>
    <name type="common">Joro spider</name>
    <name type="synonym">Nephila clavata</name>
    <dbReference type="NCBI Taxonomy" id="2740835"/>
    <lineage>
        <taxon>Eukaryota</taxon>
        <taxon>Metazoa</taxon>
        <taxon>Ecdysozoa</taxon>
        <taxon>Arthropoda</taxon>
        <taxon>Chelicerata</taxon>
        <taxon>Arachnida</taxon>
        <taxon>Araneae</taxon>
        <taxon>Araneomorphae</taxon>
        <taxon>Entelegynae</taxon>
        <taxon>Araneoidea</taxon>
        <taxon>Nephilidae</taxon>
        <taxon>Trichonephila</taxon>
    </lineage>
</organism>
<accession>A0A8X6IBV8</accession>
<dbReference type="PANTHER" id="PTHR11161">
    <property type="entry name" value="O-ACYLTRANSFERASE"/>
    <property type="match status" value="1"/>
</dbReference>
<keyword evidence="1" id="KW-0812">Transmembrane</keyword>
<gene>
    <name evidence="2" type="ORF">TNCT_641092</name>
</gene>
<feature type="transmembrane region" description="Helical" evidence="1">
    <location>
        <begin position="12"/>
        <end position="27"/>
    </location>
</feature>
<dbReference type="AlphaFoldDB" id="A0A8X6IBV8"/>
<protein>
    <recommendedName>
        <fullName evidence="4">Acyltransferase 3 domain-containing protein</fullName>
    </recommendedName>
</protein>